<dbReference type="AlphaFoldDB" id="A0A4V5R6N3"/>
<gene>
    <name evidence="1" type="ORF">FCV50_22210</name>
</gene>
<dbReference type="Proteomes" id="UP000307574">
    <property type="component" value="Unassembled WGS sequence"/>
</dbReference>
<protein>
    <submittedName>
        <fullName evidence="1">Uncharacterized protein</fullName>
    </submittedName>
</protein>
<proteinExistence type="predicted"/>
<comment type="caution">
    <text evidence="1">The sequence shown here is derived from an EMBL/GenBank/DDBJ whole genome shotgun (WGS) entry which is preliminary data.</text>
</comment>
<organism evidence="1 2">
    <name type="scientific">Vibrio kanaloae</name>
    <dbReference type="NCBI Taxonomy" id="170673"/>
    <lineage>
        <taxon>Bacteria</taxon>
        <taxon>Pseudomonadati</taxon>
        <taxon>Pseudomonadota</taxon>
        <taxon>Gammaproteobacteria</taxon>
        <taxon>Vibrionales</taxon>
        <taxon>Vibrionaceae</taxon>
        <taxon>Vibrio</taxon>
    </lineage>
</organism>
<evidence type="ECO:0000313" key="2">
    <source>
        <dbReference type="Proteomes" id="UP000307574"/>
    </source>
</evidence>
<dbReference type="EMBL" id="SYUV01000109">
    <property type="protein sequence ID" value="TKF25468.1"/>
    <property type="molecule type" value="Genomic_DNA"/>
</dbReference>
<dbReference type="RefSeq" id="WP_123924946.1">
    <property type="nucleotide sequence ID" value="NZ_SYUV01000109.1"/>
</dbReference>
<reference evidence="1 2" key="1">
    <citation type="submission" date="2019-04" db="EMBL/GenBank/DDBJ databases">
        <title>A reverse ecology approach based on a biological definition of microbial populations.</title>
        <authorList>
            <person name="Arevalo P."/>
            <person name="Vaninsberghe D."/>
            <person name="Elsherbini J."/>
            <person name="Gore J."/>
            <person name="Polz M."/>
        </authorList>
    </citation>
    <scope>NUCLEOTIDE SEQUENCE [LARGE SCALE GENOMIC DNA]</scope>
    <source>
        <strain evidence="1 2">10N.261.46.F4</strain>
    </source>
</reference>
<sequence length="96" mass="11123">MPYCKTALIVTEQMNTRLVLDQLAQTMFNAPRAVQCEWNPDQFAIDNGMNNIRAVVDNDRGFILLYCRYSPYIDIGEEVIKKFADEQDYSTECLEC</sequence>
<name>A0A4V5R6N3_9VIBR</name>
<accession>A0A4V5R6N3</accession>
<evidence type="ECO:0000313" key="1">
    <source>
        <dbReference type="EMBL" id="TKF25468.1"/>
    </source>
</evidence>